<proteinExistence type="predicted"/>
<dbReference type="Proteomes" id="UP001589683">
    <property type="component" value="Unassembled WGS sequence"/>
</dbReference>
<dbReference type="RefSeq" id="WP_281414275.1">
    <property type="nucleotide sequence ID" value="NZ_JAGFNU010000001.1"/>
</dbReference>
<keyword evidence="1" id="KW-0732">Signal</keyword>
<name>A0ABV5JB63_9RHOB</name>
<organism evidence="2 3">
    <name type="scientific">Pseudohalocynthiibacter aestuariivivens</name>
    <dbReference type="NCBI Taxonomy" id="1591409"/>
    <lineage>
        <taxon>Bacteria</taxon>
        <taxon>Pseudomonadati</taxon>
        <taxon>Pseudomonadota</taxon>
        <taxon>Alphaproteobacteria</taxon>
        <taxon>Rhodobacterales</taxon>
        <taxon>Paracoccaceae</taxon>
        <taxon>Pseudohalocynthiibacter</taxon>
    </lineage>
</organism>
<dbReference type="PROSITE" id="PS51257">
    <property type="entry name" value="PROKAR_LIPOPROTEIN"/>
    <property type="match status" value="1"/>
</dbReference>
<comment type="caution">
    <text evidence="2">The sequence shown here is derived from an EMBL/GenBank/DDBJ whole genome shotgun (WGS) entry which is preliminary data.</text>
</comment>
<feature type="signal peptide" evidence="1">
    <location>
        <begin position="1"/>
        <end position="21"/>
    </location>
</feature>
<sequence>MSKSIKAVLAVGLIALVAACAQQEEEVVFVEEPVMAEPVSNKY</sequence>
<evidence type="ECO:0008006" key="4">
    <source>
        <dbReference type="Google" id="ProtNLM"/>
    </source>
</evidence>
<evidence type="ECO:0000313" key="2">
    <source>
        <dbReference type="EMBL" id="MFB9230700.1"/>
    </source>
</evidence>
<feature type="chain" id="PRO_5045927858" description="Lipoprotein" evidence="1">
    <location>
        <begin position="22"/>
        <end position="43"/>
    </location>
</feature>
<keyword evidence="3" id="KW-1185">Reference proteome</keyword>
<protein>
    <recommendedName>
        <fullName evidence="4">Lipoprotein</fullName>
    </recommendedName>
</protein>
<reference evidence="2 3" key="1">
    <citation type="submission" date="2024-09" db="EMBL/GenBank/DDBJ databases">
        <authorList>
            <person name="Sun Q."/>
            <person name="Mori K."/>
        </authorList>
    </citation>
    <scope>NUCLEOTIDE SEQUENCE [LARGE SCALE GENOMIC DNA]</scope>
    <source>
        <strain evidence="2 3">CECT 8726</strain>
    </source>
</reference>
<accession>A0ABV5JB63</accession>
<evidence type="ECO:0000313" key="3">
    <source>
        <dbReference type="Proteomes" id="UP001589683"/>
    </source>
</evidence>
<evidence type="ECO:0000256" key="1">
    <source>
        <dbReference type="SAM" id="SignalP"/>
    </source>
</evidence>
<dbReference type="EMBL" id="JBHMEA010000007">
    <property type="protein sequence ID" value="MFB9230700.1"/>
    <property type="molecule type" value="Genomic_DNA"/>
</dbReference>
<gene>
    <name evidence="2" type="ORF">ACFFUT_02725</name>
</gene>